<keyword evidence="2" id="KW-1185">Reference proteome</keyword>
<comment type="caution">
    <text evidence="1">The sequence shown here is derived from an EMBL/GenBank/DDBJ whole genome shotgun (WGS) entry which is preliminary data.</text>
</comment>
<dbReference type="AlphaFoldDB" id="A0A372NPJ0"/>
<reference evidence="1 2" key="1">
    <citation type="submission" date="2018-08" db="EMBL/GenBank/DDBJ databases">
        <title>Mucilaginibacter sp. MYSH2.</title>
        <authorList>
            <person name="Seo T."/>
        </authorList>
    </citation>
    <scope>NUCLEOTIDE SEQUENCE [LARGE SCALE GENOMIC DNA]</scope>
    <source>
        <strain evidence="1 2">MYSH2</strain>
    </source>
</reference>
<dbReference type="Proteomes" id="UP000264217">
    <property type="component" value="Unassembled WGS sequence"/>
</dbReference>
<accession>A0A372NPJ0</accession>
<proteinExistence type="predicted"/>
<dbReference type="OrthoDB" id="787987at2"/>
<evidence type="ECO:0000313" key="1">
    <source>
        <dbReference type="EMBL" id="RFZ90285.1"/>
    </source>
</evidence>
<protein>
    <submittedName>
        <fullName evidence="1">Uncharacterized protein</fullName>
    </submittedName>
</protein>
<organism evidence="1 2">
    <name type="scientific">Mucilaginibacter conchicola</name>
    <dbReference type="NCBI Taxonomy" id="2303333"/>
    <lineage>
        <taxon>Bacteria</taxon>
        <taxon>Pseudomonadati</taxon>
        <taxon>Bacteroidota</taxon>
        <taxon>Sphingobacteriia</taxon>
        <taxon>Sphingobacteriales</taxon>
        <taxon>Sphingobacteriaceae</taxon>
        <taxon>Mucilaginibacter</taxon>
    </lineage>
</organism>
<dbReference type="RefSeq" id="WP_117393699.1">
    <property type="nucleotide sequence ID" value="NZ_QWDC01000004.1"/>
</dbReference>
<evidence type="ECO:0000313" key="2">
    <source>
        <dbReference type="Proteomes" id="UP000264217"/>
    </source>
</evidence>
<gene>
    <name evidence="1" type="ORF">D0C36_21035</name>
</gene>
<sequence>MKINQAELYTTAGGYLPSFFKMSVETGESFLDIQKLTEETASVYFHEYMHYIQDVSTFHGLSNMIRMGEYLHYCKKIIKDGDTVFEVPIVVESLDPGVKVSAQIGNILNGSSHNIVGPVEIEKIDFHQTGVVSSEGADIPEIIITYNNGKLYRFGAWAVNESMAYIGEKKFFPASPLAPTLPYHAAELITRKLFPEFALDKLNIFALCDIALMSAEPGPTYYKHLIKLRDSNFECKDPKEIYKFFESAIFEYQDWNLNCIQMLSTLGQIARIYLKGYFPLEDYIANVNWMDHIIDHAVGLRNRNISFPLDILLHGSFYNNPELDLTMKNIGGPLQLNSNGQASFIIIEKLADKMIQPDLNWVISDILKQIMGSSNPCGMKAFCKASASKQNIPDFTNPLCDISPWFRAYNDLDCSMTRVLKMWELDKKIPVNVNQSFFF</sequence>
<dbReference type="EMBL" id="QWDC01000004">
    <property type="protein sequence ID" value="RFZ90285.1"/>
    <property type="molecule type" value="Genomic_DNA"/>
</dbReference>
<name>A0A372NPJ0_9SPHI</name>